<comment type="caution">
    <text evidence="3">The sequence shown here is derived from an EMBL/GenBank/DDBJ whole genome shotgun (WGS) entry which is preliminary data.</text>
</comment>
<keyword evidence="4" id="KW-1185">Reference proteome</keyword>
<feature type="region of interest" description="Disordered" evidence="1">
    <location>
        <begin position="217"/>
        <end position="241"/>
    </location>
</feature>
<dbReference type="AlphaFoldDB" id="A0A8E0RYK8"/>
<sequence length="297" mass="32781">VWIRACLNEASLHSYLILCSQEPTRLSQLYAPDALIMDGEFLNQMITHVECKVIFVTSVILEYSFTVLEELRFRLDLSSPLLNTWDTSNALQWLGLKPTLSAYDSLASCGVTDCLELGMSSLSVATKAIDISDHSSSSSSPCCALIDPTTRDVHNRTRIAVTPTGKNNFEPNTHMKNSGDKSPVKTRLMADSADVSDSLLSCIKTVAKNERVKPHVCEPSTSKSLKNRKILHKSKQLSRESSDTQVHSSVFWFNAAIPIGSNSLLAGSWRNLQRLLSAHVEMDSAASGSDRKFSRIF</sequence>
<dbReference type="OrthoDB" id="9983817at2759"/>
<dbReference type="Pfam" id="PF02759">
    <property type="entry name" value="RUN"/>
    <property type="match status" value="1"/>
</dbReference>
<evidence type="ECO:0000256" key="1">
    <source>
        <dbReference type="SAM" id="MobiDB-lite"/>
    </source>
</evidence>
<dbReference type="InterPro" id="IPR037213">
    <property type="entry name" value="Run_dom_sf"/>
</dbReference>
<dbReference type="SUPFAM" id="SSF140741">
    <property type="entry name" value="RUN domain-like"/>
    <property type="match status" value="1"/>
</dbReference>
<feature type="region of interest" description="Disordered" evidence="1">
    <location>
        <begin position="162"/>
        <end position="183"/>
    </location>
</feature>
<gene>
    <name evidence="3" type="ORF">FBUS_06125</name>
</gene>
<proteinExistence type="predicted"/>
<dbReference type="Gene3D" id="1.20.58.900">
    <property type="match status" value="1"/>
</dbReference>
<evidence type="ECO:0000259" key="2">
    <source>
        <dbReference type="PROSITE" id="PS50826"/>
    </source>
</evidence>
<reference evidence="3" key="1">
    <citation type="submission" date="2019-05" db="EMBL/GenBank/DDBJ databases">
        <title>Annotation for the trematode Fasciolopsis buski.</title>
        <authorList>
            <person name="Choi Y.-J."/>
        </authorList>
    </citation>
    <scope>NUCLEOTIDE SEQUENCE</scope>
    <source>
        <strain evidence="3">HT</strain>
        <tissue evidence="3">Whole worm</tissue>
    </source>
</reference>
<dbReference type="PROSITE" id="PS50826">
    <property type="entry name" value="RUN"/>
    <property type="match status" value="1"/>
</dbReference>
<dbReference type="EMBL" id="LUCM01006404">
    <property type="protein sequence ID" value="KAA0191328.1"/>
    <property type="molecule type" value="Genomic_DNA"/>
</dbReference>
<feature type="non-terminal residue" evidence="3">
    <location>
        <position position="1"/>
    </location>
</feature>
<evidence type="ECO:0000313" key="3">
    <source>
        <dbReference type="EMBL" id="KAA0191328.1"/>
    </source>
</evidence>
<feature type="domain" description="RUN" evidence="2">
    <location>
        <begin position="1"/>
        <end position="64"/>
    </location>
</feature>
<feature type="compositionally biased region" description="Polar residues" evidence="1">
    <location>
        <begin position="164"/>
        <end position="176"/>
    </location>
</feature>
<evidence type="ECO:0000313" key="4">
    <source>
        <dbReference type="Proteomes" id="UP000728185"/>
    </source>
</evidence>
<protein>
    <recommendedName>
        <fullName evidence="2">RUN domain-containing protein</fullName>
    </recommendedName>
</protein>
<organism evidence="3 4">
    <name type="scientific">Fasciolopsis buskii</name>
    <dbReference type="NCBI Taxonomy" id="27845"/>
    <lineage>
        <taxon>Eukaryota</taxon>
        <taxon>Metazoa</taxon>
        <taxon>Spiralia</taxon>
        <taxon>Lophotrochozoa</taxon>
        <taxon>Platyhelminthes</taxon>
        <taxon>Trematoda</taxon>
        <taxon>Digenea</taxon>
        <taxon>Plagiorchiida</taxon>
        <taxon>Echinostomata</taxon>
        <taxon>Echinostomatoidea</taxon>
        <taxon>Fasciolidae</taxon>
        <taxon>Fasciolopsis</taxon>
    </lineage>
</organism>
<name>A0A8E0RYK8_9TREM</name>
<dbReference type="Proteomes" id="UP000728185">
    <property type="component" value="Unassembled WGS sequence"/>
</dbReference>
<dbReference type="InterPro" id="IPR004012">
    <property type="entry name" value="Run_dom"/>
</dbReference>
<accession>A0A8E0RYK8</accession>
<feature type="compositionally biased region" description="Basic residues" evidence="1">
    <location>
        <begin position="225"/>
        <end position="236"/>
    </location>
</feature>